<dbReference type="Pfam" id="PF26078">
    <property type="entry name" value="Baseplate_J_M"/>
    <property type="match status" value="1"/>
</dbReference>
<dbReference type="HOGENOM" id="CLU_039609_0_0_9"/>
<feature type="domain" description="Baseplate J-like central" evidence="3">
    <location>
        <begin position="191"/>
        <end position="261"/>
    </location>
</feature>
<organism evidence="5">
    <name type="scientific">Clostridium botulinum (strain Eklund 17B / Type B)</name>
    <dbReference type="NCBI Taxonomy" id="935198"/>
    <lineage>
        <taxon>Bacteria</taxon>
        <taxon>Bacillati</taxon>
        <taxon>Bacillota</taxon>
        <taxon>Clostridia</taxon>
        <taxon>Eubacteriales</taxon>
        <taxon>Clostridiaceae</taxon>
        <taxon>Clostridium</taxon>
    </lineage>
</organism>
<dbReference type="PATRIC" id="fig|935198.13.peg.1848"/>
<dbReference type="InterPro" id="IPR058530">
    <property type="entry name" value="Baseplate_J-like_C"/>
</dbReference>
<dbReference type="EMBL" id="CP001056">
    <property type="protein sequence ID" value="ACD23237.1"/>
    <property type="molecule type" value="Genomic_DNA"/>
</dbReference>
<evidence type="ECO:0000259" key="2">
    <source>
        <dbReference type="Pfam" id="PF04865"/>
    </source>
</evidence>
<feature type="domain" description="Baseplate protein J-like barrel" evidence="2">
    <location>
        <begin position="90"/>
        <end position="169"/>
    </location>
</feature>
<evidence type="ECO:0000259" key="4">
    <source>
        <dbReference type="Pfam" id="PF26079"/>
    </source>
</evidence>
<dbReference type="PANTHER" id="PTHR37829:SF3">
    <property type="entry name" value="PROTEIN JAYE-RELATED"/>
    <property type="match status" value="1"/>
</dbReference>
<dbReference type="AlphaFoldDB" id="B2TMU4"/>
<feature type="domain" description="Baseplate J-like C-terminal" evidence="4">
    <location>
        <begin position="268"/>
        <end position="351"/>
    </location>
</feature>
<evidence type="ECO:0000259" key="3">
    <source>
        <dbReference type="Pfam" id="PF26078"/>
    </source>
</evidence>
<proteinExistence type="inferred from homology"/>
<reference evidence="5" key="1">
    <citation type="submission" date="2009-06" db="EMBL/GenBank/DDBJ databases">
        <authorList>
            <consortium name="US DOE Joint Genome Institute (JGI-PGF)"/>
            <person name="Lucas S."/>
            <person name="Copeland A."/>
            <person name="Lapidus A."/>
            <person name="Glavina del Rio T."/>
            <person name="Dalin E."/>
            <person name="Tice H."/>
            <person name="Bruce D."/>
            <person name="Goodwin L."/>
            <person name="Pitluck S."/>
            <person name="Kyrpides N."/>
            <person name="Mavromatis K."/>
            <person name="Ivanova N."/>
            <person name="Saunders E."/>
            <person name="Brettin T."/>
            <person name="Detter J.C."/>
            <person name="Han C."/>
            <person name="Larimer F."/>
            <person name="Land M."/>
            <person name="Hauser L."/>
            <person name="Markowitz V."/>
            <person name="Cheng J.-F."/>
            <person name="Hugenholtz P."/>
            <person name="Woyke T."/>
            <person name="Wu D."/>
            <person name="Gronow S."/>
            <person name="Klenk H.-P."/>
            <person name="Eisen J.A."/>
        </authorList>
    </citation>
    <scope>NUCLEOTIDE SEQUENCE</scope>
    <source>
        <strain evidence="5">Eklund 17B</strain>
    </source>
</reference>
<comment type="similarity">
    <text evidence="1">Belongs to the Mu gp47/PBSX XkdT family.</text>
</comment>
<dbReference type="Pfam" id="PF04865">
    <property type="entry name" value="Baseplate_J"/>
    <property type="match status" value="1"/>
</dbReference>
<protein>
    <submittedName>
        <fullName evidence="5">Uncharacterized protein</fullName>
    </submittedName>
</protein>
<accession>B2TMU4</accession>
<accession>U4P613</accession>
<dbReference type="Pfam" id="PF26079">
    <property type="entry name" value="Baseplate_J_C"/>
    <property type="match status" value="1"/>
</dbReference>
<name>B2TMU4_CLOBB</name>
<dbReference type="InterPro" id="IPR052399">
    <property type="entry name" value="Phage_Baseplate_Assmbl_Protein"/>
</dbReference>
<gene>
    <name evidence="5" type="ordered locus">CLL_A1898</name>
</gene>
<dbReference type="KEGG" id="cbk:CLL_A1898"/>
<dbReference type="PANTHER" id="PTHR37829">
    <property type="entry name" value="PHAGE-LIKE ELEMENT PBSX PROTEIN XKDT"/>
    <property type="match status" value="1"/>
</dbReference>
<reference evidence="5" key="2">
    <citation type="submission" date="2009-08" db="EMBL/GenBank/DDBJ databases">
        <authorList>
            <person name="Shrivastava S."/>
            <person name="Brinkac L.M."/>
            <person name="Dodson R.J."/>
            <person name="Harkins D.M."/>
            <person name="Durkin A.S."/>
            <person name="Sutton G."/>
        </authorList>
    </citation>
    <scope>NUCLEOTIDE SEQUENCE</scope>
    <source>
        <strain evidence="5">Eklund 17B</strain>
    </source>
</reference>
<dbReference type="InterPro" id="IPR058531">
    <property type="entry name" value="Baseplate_J_M"/>
</dbReference>
<evidence type="ECO:0000256" key="1">
    <source>
        <dbReference type="ARBA" id="ARBA00038087"/>
    </source>
</evidence>
<evidence type="ECO:0000313" key="5">
    <source>
        <dbReference type="EMBL" id="ACD23237.1"/>
    </source>
</evidence>
<dbReference type="InterPro" id="IPR006949">
    <property type="entry name" value="Barrel_Baseplate_J-like"/>
</dbReference>
<sequence>MVYYRSAEDIYEEMFLGYTETDTSEGSLIYNSCMPVCIKLSTALLDLDEATKKVFASSALESGYSNYLEMRIKEVGIERKQPTYASTKIDVNGSPNANLKANSIVGIKDNRLYLTQNDLVLDQDGHGKVIIKAENPGSKYNAKVGEINYLPIKYNGITSIANKEAATNGYAQETDEDLYARYLLKVQTPVTSGNDYHYKQWCLETEGCGSAKVYPLWNGNGTVKCVISNSNKRAASKELIDKVKQHIEEVRPIGATVTVVSVEELLLNISVSLIYNSKETTLDKIKENIRNSIEEYLKKVALNINYISIAKIGALILSSDGVEDYNNLTINSSATNVTVNDNQIAVLGEVVCNAT</sequence>